<dbReference type="InterPro" id="IPR029039">
    <property type="entry name" value="Flavoprotein-like_sf"/>
</dbReference>
<dbReference type="PANTHER" id="PTHR39201:SF1">
    <property type="entry name" value="FLAVODOXIN-LIKE DOMAIN-CONTAINING PROTEIN"/>
    <property type="match status" value="1"/>
</dbReference>
<evidence type="ECO:0000313" key="2">
    <source>
        <dbReference type="EMBL" id="MTE03430.1"/>
    </source>
</evidence>
<dbReference type="AlphaFoldDB" id="A0A9X4XAJ9"/>
<dbReference type="SUPFAM" id="SSF52218">
    <property type="entry name" value="Flavoproteins"/>
    <property type="match status" value="1"/>
</dbReference>
<dbReference type="GO" id="GO:0016651">
    <property type="term" value="F:oxidoreductase activity, acting on NAD(P)H"/>
    <property type="evidence" value="ECO:0007669"/>
    <property type="project" value="UniProtKB-ARBA"/>
</dbReference>
<dbReference type="GO" id="GO:0010181">
    <property type="term" value="F:FMN binding"/>
    <property type="evidence" value="ECO:0007669"/>
    <property type="project" value="InterPro"/>
</dbReference>
<reference evidence="2 3" key="1">
    <citation type="submission" date="2019-11" db="EMBL/GenBank/DDBJ databases">
        <title>Gastrointestinal microbiota of Peromyscus leucopus.</title>
        <authorList>
            <person name="Milovic A."/>
            <person name="Bassam K."/>
            <person name="Barbour A.G."/>
        </authorList>
    </citation>
    <scope>NUCLEOTIDE SEQUENCE [LARGE SCALE GENOMIC DNA]</scope>
    <source>
        <strain evidence="2 3">LL8</strain>
    </source>
</reference>
<comment type="caution">
    <text evidence="2">The sequence shown here is derived from an EMBL/GenBank/DDBJ whole genome shotgun (WGS) entry which is preliminary data.</text>
</comment>
<evidence type="ECO:0000313" key="3">
    <source>
        <dbReference type="Proteomes" id="UP000488295"/>
    </source>
</evidence>
<accession>A0A9X4XAJ9</accession>
<feature type="domain" description="Flavodoxin-like" evidence="1">
    <location>
        <begin position="5"/>
        <end position="83"/>
    </location>
</feature>
<dbReference type="Pfam" id="PF12682">
    <property type="entry name" value="Flavodoxin_4"/>
    <property type="match status" value="1"/>
</dbReference>
<dbReference type="EMBL" id="WKKC01000016">
    <property type="protein sequence ID" value="MTE03430.1"/>
    <property type="molecule type" value="Genomic_DNA"/>
</dbReference>
<protein>
    <recommendedName>
        <fullName evidence="1">Flavodoxin-like domain-containing protein</fullName>
    </recommendedName>
</protein>
<evidence type="ECO:0000259" key="1">
    <source>
        <dbReference type="Pfam" id="PF12682"/>
    </source>
</evidence>
<dbReference type="PANTHER" id="PTHR39201">
    <property type="entry name" value="EXPORTED PROTEIN-RELATED"/>
    <property type="match status" value="1"/>
</dbReference>
<organism evidence="2 3">
    <name type="scientific">Lactobacillus johnsonii</name>
    <dbReference type="NCBI Taxonomy" id="33959"/>
    <lineage>
        <taxon>Bacteria</taxon>
        <taxon>Bacillati</taxon>
        <taxon>Bacillota</taxon>
        <taxon>Bacilli</taxon>
        <taxon>Lactobacillales</taxon>
        <taxon>Lactobacillaceae</taxon>
        <taxon>Lactobacillus</taxon>
    </lineage>
</organism>
<dbReference type="Proteomes" id="UP000488295">
    <property type="component" value="Unassembled WGS sequence"/>
</dbReference>
<proteinExistence type="predicted"/>
<dbReference type="Gene3D" id="3.40.50.360">
    <property type="match status" value="1"/>
</dbReference>
<sequence>MKNALPNVKKYQTVFIGSPIWWGEYPMVVRTFIDNTNLNGKTVIPFTTSGGSGLGNTREVLEKAYPKAHVRKGFTVEGETVKSDPNTVKTDADKWLNQLGY</sequence>
<gene>
    <name evidence="2" type="ORF">GJU95_06560</name>
</gene>
<dbReference type="InterPro" id="IPR008254">
    <property type="entry name" value="Flavodoxin/NO_synth"/>
</dbReference>
<name>A0A9X4XAJ9_LACJH</name>